<dbReference type="Pfam" id="PF13365">
    <property type="entry name" value="Trypsin_2"/>
    <property type="match status" value="1"/>
</dbReference>
<keyword evidence="4" id="KW-0645">Protease</keyword>
<dbReference type="InterPro" id="IPR043504">
    <property type="entry name" value="Peptidase_S1_PA_chymotrypsin"/>
</dbReference>
<evidence type="ECO:0000313" key="5">
    <source>
        <dbReference type="Proteomes" id="UP000245765"/>
    </source>
</evidence>
<reference evidence="5" key="1">
    <citation type="submission" date="2018-05" db="EMBL/GenBank/DDBJ databases">
        <authorList>
            <person name="Du Z."/>
            <person name="Wang X."/>
        </authorList>
    </citation>
    <scope>NUCLEOTIDE SEQUENCE [LARGE SCALE GENOMIC DNA]</scope>
    <source>
        <strain evidence="5">CQN31</strain>
    </source>
</reference>
<dbReference type="InterPro" id="IPR009003">
    <property type="entry name" value="Peptidase_S1_PA"/>
</dbReference>
<dbReference type="Proteomes" id="UP000245765">
    <property type="component" value="Unassembled WGS sequence"/>
</dbReference>
<accession>A0A317FM48</accession>
<proteinExistence type="predicted"/>
<keyword evidence="4" id="KW-0378">Hydrolase</keyword>
<evidence type="ECO:0000256" key="1">
    <source>
        <dbReference type="ARBA" id="ARBA00022729"/>
    </source>
</evidence>
<dbReference type="Gene3D" id="2.40.10.10">
    <property type="entry name" value="Trypsin-like serine proteases"/>
    <property type="match status" value="2"/>
</dbReference>
<dbReference type="PANTHER" id="PTHR15462">
    <property type="entry name" value="SERINE PROTEASE"/>
    <property type="match status" value="1"/>
</dbReference>
<name>A0A317FM48_9PROT</name>
<dbReference type="InterPro" id="IPR001254">
    <property type="entry name" value="Trypsin_dom"/>
</dbReference>
<dbReference type="RefSeq" id="WP_109869269.1">
    <property type="nucleotide sequence ID" value="NZ_QGNA01000001.1"/>
</dbReference>
<gene>
    <name evidence="4" type="ORF">DFH01_05100</name>
</gene>
<dbReference type="PROSITE" id="PS51257">
    <property type="entry name" value="PROKAR_LIPOPROTEIN"/>
    <property type="match status" value="1"/>
</dbReference>
<evidence type="ECO:0000256" key="2">
    <source>
        <dbReference type="SAM" id="SignalP"/>
    </source>
</evidence>
<dbReference type="PROSITE" id="PS00134">
    <property type="entry name" value="TRYPSIN_HIS"/>
    <property type="match status" value="1"/>
</dbReference>
<dbReference type="OrthoDB" id="267336at2"/>
<dbReference type="GO" id="GO:0004252">
    <property type="term" value="F:serine-type endopeptidase activity"/>
    <property type="evidence" value="ECO:0007669"/>
    <property type="project" value="InterPro"/>
</dbReference>
<comment type="caution">
    <text evidence="4">The sequence shown here is derived from an EMBL/GenBank/DDBJ whole genome shotgun (WGS) entry which is preliminary data.</text>
</comment>
<feature type="signal peptide" evidence="2">
    <location>
        <begin position="1"/>
        <end position="21"/>
    </location>
</feature>
<dbReference type="GO" id="GO:0006508">
    <property type="term" value="P:proteolysis"/>
    <property type="evidence" value="ECO:0007669"/>
    <property type="project" value="UniProtKB-KW"/>
</dbReference>
<dbReference type="EMBL" id="QGNA01000001">
    <property type="protein sequence ID" value="PWS38648.1"/>
    <property type="molecule type" value="Genomic_DNA"/>
</dbReference>
<dbReference type="PANTHER" id="PTHR15462:SF8">
    <property type="entry name" value="SERINE PROTEASE"/>
    <property type="match status" value="1"/>
</dbReference>
<sequence length="268" mass="27518">MPRPRRWAGLLAALALLAGCADDPLLTAASLPGLGATEVRQAVDTQVAPWRSLGAVATQAGARCTGALIGPRIVLTAAHCLLDPRTARLVQPGQAQFLQEHAPAGRPRAVRVASYVVGPGFRALPGPRPAPGVPPDSDWAMLLLDAAVPPAPPDLLLPVVPLFARPGTELALGGYQADRPTLLVADLSCRVLGYGRDDTGRVMLRHSCAATSGSSGGPLLVRLSTGQWVVAGVGSMALNNEAGGWAVPAAAIYRAAENARNDAVKAAP</sequence>
<feature type="chain" id="PRO_5016267838" evidence="2">
    <location>
        <begin position="22"/>
        <end position="268"/>
    </location>
</feature>
<evidence type="ECO:0000313" key="4">
    <source>
        <dbReference type="EMBL" id="PWS38648.1"/>
    </source>
</evidence>
<protein>
    <submittedName>
        <fullName evidence="4">Protease</fullName>
    </submittedName>
</protein>
<dbReference type="PRINTS" id="PR00722">
    <property type="entry name" value="CHYMOTRYPSIN"/>
</dbReference>
<dbReference type="SUPFAM" id="SSF50494">
    <property type="entry name" value="Trypsin-like serine proteases"/>
    <property type="match status" value="1"/>
</dbReference>
<dbReference type="InterPro" id="IPR050966">
    <property type="entry name" value="Glutamyl_endopeptidase"/>
</dbReference>
<feature type="domain" description="Peptidase S1" evidence="3">
    <location>
        <begin position="33"/>
        <end position="268"/>
    </location>
</feature>
<dbReference type="AlphaFoldDB" id="A0A317FM48"/>
<dbReference type="InterPro" id="IPR001314">
    <property type="entry name" value="Peptidase_S1A"/>
</dbReference>
<organism evidence="4 5">
    <name type="scientific">Falsiroseomonas bella</name>
    <dbReference type="NCBI Taxonomy" id="2184016"/>
    <lineage>
        <taxon>Bacteria</taxon>
        <taxon>Pseudomonadati</taxon>
        <taxon>Pseudomonadota</taxon>
        <taxon>Alphaproteobacteria</taxon>
        <taxon>Acetobacterales</taxon>
        <taxon>Roseomonadaceae</taxon>
        <taxon>Falsiroseomonas</taxon>
    </lineage>
</organism>
<keyword evidence="1 2" id="KW-0732">Signal</keyword>
<dbReference type="PROSITE" id="PS50240">
    <property type="entry name" value="TRYPSIN_DOM"/>
    <property type="match status" value="1"/>
</dbReference>
<dbReference type="InterPro" id="IPR018114">
    <property type="entry name" value="TRYPSIN_HIS"/>
</dbReference>
<evidence type="ECO:0000259" key="3">
    <source>
        <dbReference type="PROSITE" id="PS50240"/>
    </source>
</evidence>
<keyword evidence="5" id="KW-1185">Reference proteome</keyword>